<dbReference type="PROSITE" id="PS50887">
    <property type="entry name" value="GGDEF"/>
    <property type="match status" value="1"/>
</dbReference>
<dbReference type="PROSITE" id="PS50113">
    <property type="entry name" value="PAC"/>
    <property type="match status" value="1"/>
</dbReference>
<dbReference type="InterPro" id="IPR035965">
    <property type="entry name" value="PAS-like_dom_sf"/>
</dbReference>
<evidence type="ECO:0000259" key="3">
    <source>
        <dbReference type="PROSITE" id="PS50112"/>
    </source>
</evidence>
<dbReference type="InterPro" id="IPR000014">
    <property type="entry name" value="PAS"/>
</dbReference>
<comment type="catalytic activity">
    <reaction evidence="2">
        <text>2 GTP = 3',3'-c-di-GMP + 2 diphosphate</text>
        <dbReference type="Rhea" id="RHEA:24898"/>
        <dbReference type="ChEBI" id="CHEBI:33019"/>
        <dbReference type="ChEBI" id="CHEBI:37565"/>
        <dbReference type="ChEBI" id="CHEBI:58805"/>
        <dbReference type="EC" id="2.7.7.65"/>
    </reaction>
</comment>
<protein>
    <recommendedName>
        <fullName evidence="1">diguanylate cyclase</fullName>
        <ecNumber evidence="1">2.7.7.65</ecNumber>
    </recommendedName>
</protein>
<dbReference type="Pfam" id="PF08447">
    <property type="entry name" value="PAS_3"/>
    <property type="match status" value="1"/>
</dbReference>
<dbReference type="InterPro" id="IPR043128">
    <property type="entry name" value="Rev_trsase/Diguanyl_cyclase"/>
</dbReference>
<dbReference type="PROSITE" id="PS50112">
    <property type="entry name" value="PAS"/>
    <property type="match status" value="1"/>
</dbReference>
<dbReference type="Proteomes" id="UP001595713">
    <property type="component" value="Unassembled WGS sequence"/>
</dbReference>
<proteinExistence type="predicted"/>
<dbReference type="InterPro" id="IPR013655">
    <property type="entry name" value="PAS_fold_3"/>
</dbReference>
<dbReference type="Pfam" id="PF00990">
    <property type="entry name" value="GGDEF"/>
    <property type="match status" value="1"/>
</dbReference>
<keyword evidence="6" id="KW-0808">Transferase</keyword>
<dbReference type="EC" id="2.7.7.65" evidence="1"/>
<dbReference type="EMBL" id="JBHRXP010000002">
    <property type="protein sequence ID" value="MFC3579510.1"/>
    <property type="molecule type" value="Genomic_DNA"/>
</dbReference>
<evidence type="ECO:0000259" key="5">
    <source>
        <dbReference type="PROSITE" id="PS50887"/>
    </source>
</evidence>
<evidence type="ECO:0000256" key="2">
    <source>
        <dbReference type="ARBA" id="ARBA00034247"/>
    </source>
</evidence>
<keyword evidence="6" id="KW-0548">Nucleotidyltransferase</keyword>
<dbReference type="SUPFAM" id="SSF55785">
    <property type="entry name" value="PYP-like sensor domain (PAS domain)"/>
    <property type="match status" value="1"/>
</dbReference>
<dbReference type="Gene3D" id="3.30.70.270">
    <property type="match status" value="1"/>
</dbReference>
<dbReference type="Gene3D" id="3.30.450.20">
    <property type="entry name" value="PAS domain"/>
    <property type="match status" value="1"/>
</dbReference>
<evidence type="ECO:0000313" key="6">
    <source>
        <dbReference type="EMBL" id="MFC3579510.1"/>
    </source>
</evidence>
<feature type="domain" description="PAC" evidence="4">
    <location>
        <begin position="84"/>
        <end position="137"/>
    </location>
</feature>
<dbReference type="InterPro" id="IPR000160">
    <property type="entry name" value="GGDEF_dom"/>
</dbReference>
<dbReference type="InterPro" id="IPR029787">
    <property type="entry name" value="Nucleotide_cyclase"/>
</dbReference>
<organism evidence="6 7">
    <name type="scientific">Sphingomonas hylomeconis</name>
    <dbReference type="NCBI Taxonomy" id="1395958"/>
    <lineage>
        <taxon>Bacteria</taxon>
        <taxon>Pseudomonadati</taxon>
        <taxon>Pseudomonadota</taxon>
        <taxon>Alphaproteobacteria</taxon>
        <taxon>Sphingomonadales</taxon>
        <taxon>Sphingomonadaceae</taxon>
        <taxon>Sphingomonas</taxon>
    </lineage>
</organism>
<dbReference type="SMART" id="SM00091">
    <property type="entry name" value="PAS"/>
    <property type="match status" value="1"/>
</dbReference>
<reference evidence="7" key="1">
    <citation type="journal article" date="2019" name="Int. J. Syst. Evol. Microbiol.">
        <title>The Global Catalogue of Microorganisms (GCM) 10K type strain sequencing project: providing services to taxonomists for standard genome sequencing and annotation.</title>
        <authorList>
            <consortium name="The Broad Institute Genomics Platform"/>
            <consortium name="The Broad Institute Genome Sequencing Center for Infectious Disease"/>
            <person name="Wu L."/>
            <person name="Ma J."/>
        </authorList>
    </citation>
    <scope>NUCLEOTIDE SEQUENCE [LARGE SCALE GENOMIC DNA]</scope>
    <source>
        <strain evidence="7">KCTC 42739</strain>
    </source>
</reference>
<feature type="domain" description="GGDEF" evidence="5">
    <location>
        <begin position="169"/>
        <end position="310"/>
    </location>
</feature>
<dbReference type="NCBIfam" id="TIGR00254">
    <property type="entry name" value="GGDEF"/>
    <property type="match status" value="1"/>
</dbReference>
<dbReference type="PANTHER" id="PTHR45138">
    <property type="entry name" value="REGULATORY COMPONENTS OF SENSORY TRANSDUCTION SYSTEM"/>
    <property type="match status" value="1"/>
</dbReference>
<dbReference type="InterPro" id="IPR050469">
    <property type="entry name" value="Diguanylate_Cyclase"/>
</dbReference>
<keyword evidence="7" id="KW-1185">Reference proteome</keyword>
<dbReference type="CDD" id="cd01949">
    <property type="entry name" value="GGDEF"/>
    <property type="match status" value="1"/>
</dbReference>
<dbReference type="CDD" id="cd00130">
    <property type="entry name" value="PAS"/>
    <property type="match status" value="1"/>
</dbReference>
<dbReference type="GO" id="GO:0052621">
    <property type="term" value="F:diguanylate cyclase activity"/>
    <property type="evidence" value="ECO:0007669"/>
    <property type="project" value="UniProtKB-EC"/>
</dbReference>
<comment type="caution">
    <text evidence="6">The sequence shown here is derived from an EMBL/GenBank/DDBJ whole genome shotgun (WGS) entry which is preliminary data.</text>
</comment>
<dbReference type="NCBIfam" id="TIGR00229">
    <property type="entry name" value="sensory_box"/>
    <property type="match status" value="1"/>
</dbReference>
<evidence type="ECO:0000256" key="1">
    <source>
        <dbReference type="ARBA" id="ARBA00012528"/>
    </source>
</evidence>
<dbReference type="InterPro" id="IPR000700">
    <property type="entry name" value="PAS-assoc_C"/>
</dbReference>
<evidence type="ECO:0000259" key="4">
    <source>
        <dbReference type="PROSITE" id="PS50113"/>
    </source>
</evidence>
<evidence type="ECO:0000313" key="7">
    <source>
        <dbReference type="Proteomes" id="UP001595713"/>
    </source>
</evidence>
<name>A0ABV7STU2_9SPHN</name>
<accession>A0ABV7STU2</accession>
<dbReference type="RefSeq" id="WP_261295526.1">
    <property type="nucleotide sequence ID" value="NZ_JANQBK010000017.1"/>
</dbReference>
<dbReference type="SMART" id="SM00267">
    <property type="entry name" value="GGDEF"/>
    <property type="match status" value="1"/>
</dbReference>
<sequence>MVQDIPFARELQELRLLNEYCGDVIARVGNDMVFSYISPSVERLFGWSVAEAVGHRISDFVLPDDLPVIAAATARLIAGEINSATVTVRIKTRDGRFVWAEITSRPIGDHELGRPGDRAIVIRDVTDRKRLEDQLKAMAMKDGLTGLANRRAFDIALDNAWDAVKQAEDRMSLLLIDVDHFKDFNDYYGHQAGDDCLRAIAAALMDLPLDTDDVVARYGGEELVIILAHAGVERAAQTAAEARAAVEALRLPHRRLPRDDGSLTVSIGAATVLWRKGGTALMPDALIASADRALYQAKRCGRNQVSTGLVLAACA</sequence>
<dbReference type="PANTHER" id="PTHR45138:SF9">
    <property type="entry name" value="DIGUANYLATE CYCLASE DGCM-RELATED"/>
    <property type="match status" value="1"/>
</dbReference>
<gene>
    <name evidence="6" type="ORF">ACFONA_04970</name>
</gene>
<dbReference type="SUPFAM" id="SSF55073">
    <property type="entry name" value="Nucleotide cyclase"/>
    <property type="match status" value="1"/>
</dbReference>
<feature type="domain" description="PAS" evidence="3">
    <location>
        <begin position="10"/>
        <end position="80"/>
    </location>
</feature>